<dbReference type="AlphaFoldDB" id="A0A8K0G9S4"/>
<dbReference type="EMBL" id="VTPC01004705">
    <property type="protein sequence ID" value="KAF2896850.1"/>
    <property type="molecule type" value="Genomic_DNA"/>
</dbReference>
<name>A0A8K0G9S4_IGNLU</name>
<evidence type="ECO:0000313" key="2">
    <source>
        <dbReference type="EMBL" id="KAF2896850.1"/>
    </source>
</evidence>
<feature type="region of interest" description="Disordered" evidence="1">
    <location>
        <begin position="154"/>
        <end position="241"/>
    </location>
</feature>
<evidence type="ECO:0000256" key="1">
    <source>
        <dbReference type="SAM" id="MobiDB-lite"/>
    </source>
</evidence>
<organism evidence="2 3">
    <name type="scientific">Ignelater luminosus</name>
    <name type="common">Cucubano</name>
    <name type="synonym">Pyrophorus luminosus</name>
    <dbReference type="NCBI Taxonomy" id="2038154"/>
    <lineage>
        <taxon>Eukaryota</taxon>
        <taxon>Metazoa</taxon>
        <taxon>Ecdysozoa</taxon>
        <taxon>Arthropoda</taxon>
        <taxon>Hexapoda</taxon>
        <taxon>Insecta</taxon>
        <taxon>Pterygota</taxon>
        <taxon>Neoptera</taxon>
        <taxon>Endopterygota</taxon>
        <taxon>Coleoptera</taxon>
        <taxon>Polyphaga</taxon>
        <taxon>Elateriformia</taxon>
        <taxon>Elateroidea</taxon>
        <taxon>Elateridae</taxon>
        <taxon>Agrypninae</taxon>
        <taxon>Pyrophorini</taxon>
        <taxon>Ignelater</taxon>
    </lineage>
</organism>
<protein>
    <recommendedName>
        <fullName evidence="4">HTH psq-type domain-containing protein</fullName>
    </recommendedName>
</protein>
<sequence>MPQNRIRTTEHRSYSDDQLLLAVKQVSEEHKSARYVAKVTGIPRATLNRYVVKVAEFGLENVNFNPGSDRLKIFTMEQEIWLVNYIKHACLIHFGLSTKASRRLDFEFANANNVAIHDGWKSNKMAASPSGWMVSDLSPGLPLVVDAVVSPEEIRPHPKAPPRKGARNIKKKRSAILTDTPTEKALEEEAAKRNDKRNEKSMVYTSVVGVDRTSHGAPPESLQPESPLGTTSKPLTLSPPSHNGILSGVVSFKARETSRAGPSLDCREAEAALSRCTLPKTFLRVATCTSTHCRDEESRYHRFPLGRDGFLFIRRV</sequence>
<dbReference type="Proteomes" id="UP000801492">
    <property type="component" value="Unassembled WGS sequence"/>
</dbReference>
<feature type="compositionally biased region" description="Basic residues" evidence="1">
    <location>
        <begin position="157"/>
        <end position="174"/>
    </location>
</feature>
<comment type="caution">
    <text evidence="2">The sequence shown here is derived from an EMBL/GenBank/DDBJ whole genome shotgun (WGS) entry which is preliminary data.</text>
</comment>
<gene>
    <name evidence="2" type="ORF">ILUMI_09326</name>
</gene>
<dbReference type="OrthoDB" id="4327074at2759"/>
<evidence type="ECO:0000313" key="3">
    <source>
        <dbReference type="Proteomes" id="UP000801492"/>
    </source>
</evidence>
<feature type="compositionally biased region" description="Basic and acidic residues" evidence="1">
    <location>
        <begin position="181"/>
        <end position="200"/>
    </location>
</feature>
<evidence type="ECO:0008006" key="4">
    <source>
        <dbReference type="Google" id="ProtNLM"/>
    </source>
</evidence>
<feature type="compositionally biased region" description="Polar residues" evidence="1">
    <location>
        <begin position="228"/>
        <end position="241"/>
    </location>
</feature>
<proteinExistence type="predicted"/>
<keyword evidence="3" id="KW-1185">Reference proteome</keyword>
<reference evidence="2" key="1">
    <citation type="submission" date="2019-08" db="EMBL/GenBank/DDBJ databases">
        <title>The genome of the North American firefly Photinus pyralis.</title>
        <authorList>
            <consortium name="Photinus pyralis genome working group"/>
            <person name="Fallon T.R."/>
            <person name="Sander Lower S.E."/>
            <person name="Weng J.-K."/>
        </authorList>
    </citation>
    <scope>NUCLEOTIDE SEQUENCE</scope>
    <source>
        <strain evidence="2">TRF0915ILg1</strain>
        <tissue evidence="2">Whole body</tissue>
    </source>
</reference>
<accession>A0A8K0G9S4</accession>